<reference evidence="3" key="1">
    <citation type="journal article" date="2019" name="Int. J. Syst. Evol. Microbiol.">
        <title>The Global Catalogue of Microorganisms (GCM) 10K type strain sequencing project: providing services to taxonomists for standard genome sequencing and annotation.</title>
        <authorList>
            <consortium name="The Broad Institute Genomics Platform"/>
            <consortium name="The Broad Institute Genome Sequencing Center for Infectious Disease"/>
            <person name="Wu L."/>
            <person name="Ma J."/>
        </authorList>
    </citation>
    <scope>NUCLEOTIDE SEQUENCE [LARGE SCALE GENOMIC DNA]</scope>
    <source>
        <strain evidence="3">KACC 12507</strain>
    </source>
</reference>
<dbReference type="Pfam" id="PF13472">
    <property type="entry name" value="Lipase_GDSL_2"/>
    <property type="match status" value="1"/>
</dbReference>
<dbReference type="InterPro" id="IPR036514">
    <property type="entry name" value="SGNH_hydro_sf"/>
</dbReference>
<dbReference type="SUPFAM" id="SSF52266">
    <property type="entry name" value="SGNH hydrolase"/>
    <property type="match status" value="1"/>
</dbReference>
<feature type="domain" description="SGNH hydrolase-type esterase" evidence="1">
    <location>
        <begin position="82"/>
        <end position="279"/>
    </location>
</feature>
<organism evidence="2 3">
    <name type="scientific">Glaciecola siphonariae</name>
    <dbReference type="NCBI Taxonomy" id="521012"/>
    <lineage>
        <taxon>Bacteria</taxon>
        <taxon>Pseudomonadati</taxon>
        <taxon>Pseudomonadota</taxon>
        <taxon>Gammaproteobacteria</taxon>
        <taxon>Alteromonadales</taxon>
        <taxon>Alteromonadaceae</taxon>
        <taxon>Glaciecola</taxon>
    </lineage>
</organism>
<protein>
    <submittedName>
        <fullName evidence="2">SGNH/GDSL hydrolase family protein</fullName>
        <ecNumber evidence="2">3.1.-.-</ecNumber>
    </submittedName>
</protein>
<comment type="caution">
    <text evidence="2">The sequence shown here is derived from an EMBL/GenBank/DDBJ whole genome shotgun (WGS) entry which is preliminary data.</text>
</comment>
<dbReference type="CDD" id="cd01834">
    <property type="entry name" value="SGNH_hydrolase_like_2"/>
    <property type="match status" value="1"/>
</dbReference>
<evidence type="ECO:0000313" key="2">
    <source>
        <dbReference type="EMBL" id="MFC4700749.1"/>
    </source>
</evidence>
<dbReference type="PANTHER" id="PTHR30383">
    <property type="entry name" value="THIOESTERASE 1/PROTEASE 1/LYSOPHOSPHOLIPASE L1"/>
    <property type="match status" value="1"/>
</dbReference>
<dbReference type="RefSeq" id="WP_382408571.1">
    <property type="nucleotide sequence ID" value="NZ_JBHSGU010000005.1"/>
</dbReference>
<dbReference type="EC" id="3.1.-.-" evidence="2"/>
<dbReference type="InterPro" id="IPR051532">
    <property type="entry name" value="Ester_Hydrolysis_Enzymes"/>
</dbReference>
<dbReference type="EMBL" id="JBHSGU010000005">
    <property type="protein sequence ID" value="MFC4700749.1"/>
    <property type="molecule type" value="Genomic_DNA"/>
</dbReference>
<dbReference type="Proteomes" id="UP001595897">
    <property type="component" value="Unassembled WGS sequence"/>
</dbReference>
<accession>A0ABV9LX76</accession>
<sequence>MEKRTFEMTLPFTSNLNKKMRYAAKLMAYFLFALLCLQYSAVAFSDDLAKVKNDSEDTLNDRKSSADANLPLSLSDGDRLIFIGDSITHGGSYHVNLALFYALRFTDVELSFINAGISGDTASGTNARYSRDIAIHSPSDATIMLGMNDVNRELYSPRNNALTGDAKQALIERRRDTRADYLANMKSLIQQLQDDEVDITIFTPSIYDQTAVLARENMLGVNDELAVYGQILSEYAREENIGIIDFQVPMQMINEVYQYEQPDFSVVGSDRIHPGPAGHFVMFYSILHENFTRQNIADIAINAAQSSYNLSGCNDKNIEQISPTAIEFSCRLNGLPFPVSSEQQDALNWVPFTQDFNQLNLRVRGLEVGEYSLTIDYINIDSLDHKALAQGVNLASYTNTPMYKQALAVKAVNDQRAYAERQLRDILQVEFSMLDPYPERDRSSAQAIKETLDMHVEKSKGKPWYDYLKNQAKNYIENAHKAPALRAKAAELNTQLYRVNKPAAMKVSISKVK</sequence>
<gene>
    <name evidence="2" type="ORF">ACFO4O_11310</name>
</gene>
<keyword evidence="2" id="KW-0378">Hydrolase</keyword>
<evidence type="ECO:0000259" key="1">
    <source>
        <dbReference type="Pfam" id="PF13472"/>
    </source>
</evidence>
<dbReference type="PANTHER" id="PTHR30383:SF5">
    <property type="entry name" value="SGNH HYDROLASE-TYPE ESTERASE DOMAIN-CONTAINING PROTEIN"/>
    <property type="match status" value="1"/>
</dbReference>
<dbReference type="GO" id="GO:0016787">
    <property type="term" value="F:hydrolase activity"/>
    <property type="evidence" value="ECO:0007669"/>
    <property type="project" value="UniProtKB-KW"/>
</dbReference>
<evidence type="ECO:0000313" key="3">
    <source>
        <dbReference type="Proteomes" id="UP001595897"/>
    </source>
</evidence>
<keyword evidence="3" id="KW-1185">Reference proteome</keyword>
<proteinExistence type="predicted"/>
<name>A0ABV9LX76_9ALTE</name>
<dbReference type="Gene3D" id="3.40.50.1110">
    <property type="entry name" value="SGNH hydrolase"/>
    <property type="match status" value="1"/>
</dbReference>
<dbReference type="InterPro" id="IPR013830">
    <property type="entry name" value="SGNH_hydro"/>
</dbReference>